<evidence type="ECO:0000313" key="2">
    <source>
        <dbReference type="Proteomes" id="UP001242313"/>
    </source>
</evidence>
<reference evidence="1 2" key="1">
    <citation type="submission" date="2023-07" db="EMBL/GenBank/DDBJ databases">
        <title>Genomic Encyclopedia of Type Strains, Phase IV (KMG-IV): sequencing the most valuable type-strain genomes for metagenomic binning, comparative biology and taxonomic classification.</title>
        <authorList>
            <person name="Goeker M."/>
        </authorList>
    </citation>
    <scope>NUCLEOTIDE SEQUENCE [LARGE SCALE GENOMIC DNA]</scope>
    <source>
        <strain evidence="1 2">DSM 19598</strain>
    </source>
</reference>
<protein>
    <submittedName>
        <fullName evidence="1">Uncharacterized protein</fullName>
    </submittedName>
</protein>
<proteinExistence type="predicted"/>
<evidence type="ECO:0000313" key="1">
    <source>
        <dbReference type="EMBL" id="MDQ0412841.1"/>
    </source>
</evidence>
<organism evidence="1 2">
    <name type="scientific">Mesobacillus stamsii</name>
    <dbReference type="NCBI Taxonomy" id="225347"/>
    <lineage>
        <taxon>Bacteria</taxon>
        <taxon>Bacillati</taxon>
        <taxon>Bacillota</taxon>
        <taxon>Bacilli</taxon>
        <taxon>Bacillales</taxon>
        <taxon>Bacillaceae</taxon>
        <taxon>Mesobacillus</taxon>
    </lineage>
</organism>
<dbReference type="EMBL" id="JAUSUN010000004">
    <property type="protein sequence ID" value="MDQ0412841.1"/>
    <property type="molecule type" value="Genomic_DNA"/>
</dbReference>
<name>A0ABU0FTB2_9BACI</name>
<keyword evidence="2" id="KW-1185">Reference proteome</keyword>
<sequence length="108" mass="12922">MIVKTRVESLELQILRMLNSRMSLTPKEHSNYLYLEKGYEGEVIFDHWMEEVENGFLVLNDLLLEHRNTKFQIDSLFLSKIIRMFEVKNFEEIILLKAIDGTPTMEWK</sequence>
<comment type="caution">
    <text evidence="1">The sequence shown here is derived from an EMBL/GenBank/DDBJ whole genome shotgun (WGS) entry which is preliminary data.</text>
</comment>
<gene>
    <name evidence="1" type="ORF">J2S25_001021</name>
</gene>
<dbReference type="Proteomes" id="UP001242313">
    <property type="component" value="Unassembled WGS sequence"/>
</dbReference>
<accession>A0ABU0FTB2</accession>